<evidence type="ECO:0000256" key="7">
    <source>
        <dbReference type="PROSITE-ProRule" id="PRU01360"/>
    </source>
</evidence>
<comment type="similarity">
    <text evidence="7">Belongs to the TonB-dependent receptor family.</text>
</comment>
<dbReference type="Proteomes" id="UP000759529">
    <property type="component" value="Unassembled WGS sequence"/>
</dbReference>
<sequence length="816" mass="92248">MKFKILLILVICNFSLLFAQGSGNPGSVSGKVIDNTSKQPLPYVNVSIFENDKIITGGITQENGSFNIKNLALKPYKIEIQFIGYKKIIKNITLSEADKNINLNSIFLEEDAVQLNTVEIVKERSTIEQKIDRKIVNVGKDLIASGNTASEIMNNIPTVSIDPQTKELSLRGNSNVRVLIDGKPSNIDAAQLLQQIPSSSIKQVELITNPSAKYNPEGMSGIINIILHKNANEGFNGSINSGVTFGITPKVNSALNLNYKVGKVNFYTNYGFNHGINANNGFIDSFRPTLENEQDFEFRNKNTSHLVKFGIDYYINDKNTLSFYTNQNIVDGSGRGLTVVDYLNAGQPDSRQLFDSRNDNFTQTYDMVYKHDFDKKGETIDFQTNFSNTKGPEYTDFNLGQINPTSTTLTSNDINRVTNSLQVNIDYVNPLSETVKLEIGAESRIQRITNNFDENINEASVGYNRDGNSNFEFKRQIHSFYTNIGKQWNKWSAQVGVRIENYDIDADFENVITSSNPSENINDKSNVKDHIFTAYPSLFFNYKASEKNSFNFNYSRRVDRPGIGQISPIREWTTPLVESRGNPALEPQFTNSFEVNYTRTTKIGSITTGAFYRQISDEISRVIYKNPDNPNQDILSYDNFDDNHAFGIEASANLKFYSWWSANLSADSYFKTVRGTVQNANTGDQERAEVDVTVFNARMNHNFTATKKLRFNLFAMYRGRDLSLQFDRSPMYRVDLGSTYTILKGKGSITARFNDIFETMNFAFDGSIPYRQTGAFYWESQTFYIGFNYMFGGGKNKELQRKQRDANETQGSGGMM</sequence>
<dbReference type="Gene3D" id="2.60.40.1120">
    <property type="entry name" value="Carboxypeptidase-like, regulatory domain"/>
    <property type="match status" value="1"/>
</dbReference>
<keyword evidence="4 7" id="KW-0812">Transmembrane</keyword>
<keyword evidence="8" id="KW-0732">Signal</keyword>
<dbReference type="PANTHER" id="PTHR40980">
    <property type="entry name" value="PLUG DOMAIN-CONTAINING PROTEIN"/>
    <property type="match status" value="1"/>
</dbReference>
<evidence type="ECO:0000256" key="5">
    <source>
        <dbReference type="ARBA" id="ARBA00023136"/>
    </source>
</evidence>
<dbReference type="InterPro" id="IPR041700">
    <property type="entry name" value="OMP_b-brl_3"/>
</dbReference>
<dbReference type="PANTHER" id="PTHR40980:SF4">
    <property type="entry name" value="TONB-DEPENDENT RECEPTOR-LIKE BETA-BARREL DOMAIN-CONTAINING PROTEIN"/>
    <property type="match status" value="1"/>
</dbReference>
<dbReference type="InterPro" id="IPR008969">
    <property type="entry name" value="CarboxyPept-like_regulatory"/>
</dbReference>
<evidence type="ECO:0000256" key="3">
    <source>
        <dbReference type="ARBA" id="ARBA00022452"/>
    </source>
</evidence>
<comment type="subcellular location">
    <subcellularLocation>
        <location evidence="1 7">Cell outer membrane</location>
        <topology evidence="1 7">Multi-pass membrane protein</topology>
    </subcellularLocation>
</comment>
<reference evidence="11 12" key="1">
    <citation type="submission" date="2021-02" db="EMBL/GenBank/DDBJ databases">
        <authorList>
            <person name="Jung H.S."/>
            <person name="Chun B.H."/>
            <person name="Jeon C.O."/>
        </authorList>
    </citation>
    <scope>NUCLEOTIDE SEQUENCE [LARGE SCALE GENOMIC DNA]</scope>
    <source>
        <strain evidence="11 12">LMG 25203</strain>
    </source>
</reference>
<protein>
    <submittedName>
        <fullName evidence="11">TonB-dependent receptor</fullName>
    </submittedName>
</protein>
<feature type="domain" description="Outer membrane protein beta-barrel" evidence="10">
    <location>
        <begin position="371"/>
        <end position="789"/>
    </location>
</feature>
<keyword evidence="6 7" id="KW-0998">Cell outer membrane</keyword>
<dbReference type="InterPro" id="IPR039426">
    <property type="entry name" value="TonB-dep_rcpt-like"/>
</dbReference>
<name>A0ABS2CVV0_9FLAO</name>
<dbReference type="Gene3D" id="2.170.130.10">
    <property type="entry name" value="TonB-dependent receptor, plug domain"/>
    <property type="match status" value="1"/>
</dbReference>
<evidence type="ECO:0000256" key="1">
    <source>
        <dbReference type="ARBA" id="ARBA00004571"/>
    </source>
</evidence>
<keyword evidence="12" id="KW-1185">Reference proteome</keyword>
<keyword evidence="5 7" id="KW-0472">Membrane</keyword>
<evidence type="ECO:0000259" key="10">
    <source>
        <dbReference type="Pfam" id="PF14905"/>
    </source>
</evidence>
<keyword evidence="11" id="KW-0675">Receptor</keyword>
<feature type="domain" description="TonB-dependent receptor plug" evidence="9">
    <location>
        <begin position="146"/>
        <end position="221"/>
    </location>
</feature>
<feature type="signal peptide" evidence="8">
    <location>
        <begin position="1"/>
        <end position="19"/>
    </location>
</feature>
<proteinExistence type="inferred from homology"/>
<evidence type="ECO:0000256" key="6">
    <source>
        <dbReference type="ARBA" id="ARBA00023237"/>
    </source>
</evidence>
<keyword evidence="3 7" id="KW-1134">Transmembrane beta strand</keyword>
<comment type="caution">
    <text evidence="11">The sequence shown here is derived from an EMBL/GenBank/DDBJ whole genome shotgun (WGS) entry which is preliminary data.</text>
</comment>
<dbReference type="Pfam" id="PF13715">
    <property type="entry name" value="CarbopepD_reg_2"/>
    <property type="match status" value="1"/>
</dbReference>
<dbReference type="Pfam" id="PF07715">
    <property type="entry name" value="Plug"/>
    <property type="match status" value="1"/>
</dbReference>
<dbReference type="Pfam" id="PF14905">
    <property type="entry name" value="OMP_b-brl_3"/>
    <property type="match status" value="1"/>
</dbReference>
<evidence type="ECO:0000256" key="8">
    <source>
        <dbReference type="SAM" id="SignalP"/>
    </source>
</evidence>
<dbReference type="SUPFAM" id="SSF56935">
    <property type="entry name" value="Porins"/>
    <property type="match status" value="1"/>
</dbReference>
<dbReference type="RefSeq" id="WP_187657253.1">
    <property type="nucleotide sequence ID" value="NZ_JACSOD020000467.1"/>
</dbReference>
<dbReference type="InterPro" id="IPR012910">
    <property type="entry name" value="Plug_dom"/>
</dbReference>
<dbReference type="PROSITE" id="PS52016">
    <property type="entry name" value="TONB_DEPENDENT_REC_3"/>
    <property type="match status" value="1"/>
</dbReference>
<accession>A0ABS2CVV0</accession>
<organism evidence="11 12">
    <name type="scientific">Flavobacterium macrobrachii</name>
    <dbReference type="NCBI Taxonomy" id="591204"/>
    <lineage>
        <taxon>Bacteria</taxon>
        <taxon>Pseudomonadati</taxon>
        <taxon>Bacteroidota</taxon>
        <taxon>Flavobacteriia</taxon>
        <taxon>Flavobacteriales</taxon>
        <taxon>Flavobacteriaceae</taxon>
        <taxon>Flavobacterium</taxon>
    </lineage>
</organism>
<dbReference type="InterPro" id="IPR036942">
    <property type="entry name" value="Beta-barrel_TonB_sf"/>
</dbReference>
<dbReference type="SUPFAM" id="SSF49464">
    <property type="entry name" value="Carboxypeptidase regulatory domain-like"/>
    <property type="match status" value="1"/>
</dbReference>
<evidence type="ECO:0000256" key="4">
    <source>
        <dbReference type="ARBA" id="ARBA00022692"/>
    </source>
</evidence>
<gene>
    <name evidence="11" type="ORF">H9X54_007210</name>
</gene>
<keyword evidence="2 7" id="KW-0813">Transport</keyword>
<dbReference type="EMBL" id="JACSOD020000467">
    <property type="protein sequence ID" value="MBM6499088.1"/>
    <property type="molecule type" value="Genomic_DNA"/>
</dbReference>
<evidence type="ECO:0000313" key="12">
    <source>
        <dbReference type="Proteomes" id="UP000759529"/>
    </source>
</evidence>
<dbReference type="Gene3D" id="2.40.170.20">
    <property type="entry name" value="TonB-dependent receptor, beta-barrel domain"/>
    <property type="match status" value="1"/>
</dbReference>
<evidence type="ECO:0000256" key="2">
    <source>
        <dbReference type="ARBA" id="ARBA00022448"/>
    </source>
</evidence>
<dbReference type="InterPro" id="IPR037066">
    <property type="entry name" value="Plug_dom_sf"/>
</dbReference>
<feature type="chain" id="PRO_5045245270" evidence="8">
    <location>
        <begin position="20"/>
        <end position="816"/>
    </location>
</feature>
<evidence type="ECO:0000259" key="9">
    <source>
        <dbReference type="Pfam" id="PF07715"/>
    </source>
</evidence>
<evidence type="ECO:0000313" key="11">
    <source>
        <dbReference type="EMBL" id="MBM6499088.1"/>
    </source>
</evidence>